<feature type="coiled-coil region" evidence="1">
    <location>
        <begin position="456"/>
        <end position="483"/>
    </location>
</feature>
<feature type="region of interest" description="Disordered" evidence="2">
    <location>
        <begin position="1"/>
        <end position="238"/>
    </location>
</feature>
<feature type="compositionally biased region" description="Polar residues" evidence="2">
    <location>
        <begin position="1"/>
        <end position="10"/>
    </location>
</feature>
<comment type="caution">
    <text evidence="3">The sequence shown here is derived from an EMBL/GenBank/DDBJ whole genome shotgun (WGS) entry which is preliminary data.</text>
</comment>
<feature type="compositionally biased region" description="Basic residues" evidence="2">
    <location>
        <begin position="307"/>
        <end position="320"/>
    </location>
</feature>
<feature type="compositionally biased region" description="Acidic residues" evidence="2">
    <location>
        <begin position="39"/>
        <end position="71"/>
    </location>
</feature>
<evidence type="ECO:0000256" key="1">
    <source>
        <dbReference type="SAM" id="Coils"/>
    </source>
</evidence>
<dbReference type="PANTHER" id="PTHR35538">
    <property type="entry name" value="LIG_CHAN-GLU_BD DOMAIN-CONTAINING PROTEIN"/>
    <property type="match status" value="1"/>
</dbReference>
<proteinExistence type="predicted"/>
<evidence type="ECO:0000313" key="3">
    <source>
        <dbReference type="EMBL" id="KAK3759176.1"/>
    </source>
</evidence>
<dbReference type="Proteomes" id="UP001283361">
    <property type="component" value="Unassembled WGS sequence"/>
</dbReference>
<feature type="compositionally biased region" description="Low complexity" evidence="2">
    <location>
        <begin position="160"/>
        <end position="174"/>
    </location>
</feature>
<reference evidence="3" key="1">
    <citation type="journal article" date="2023" name="G3 (Bethesda)">
        <title>A reference genome for the long-term kleptoplast-retaining sea slug Elysia crispata morphotype clarki.</title>
        <authorList>
            <person name="Eastman K.E."/>
            <person name="Pendleton A.L."/>
            <person name="Shaikh M.A."/>
            <person name="Suttiyut T."/>
            <person name="Ogas R."/>
            <person name="Tomko P."/>
            <person name="Gavelis G."/>
            <person name="Widhalm J.R."/>
            <person name="Wisecaver J.H."/>
        </authorList>
    </citation>
    <scope>NUCLEOTIDE SEQUENCE</scope>
    <source>
        <strain evidence="3">ECLA1</strain>
    </source>
</reference>
<keyword evidence="4" id="KW-1185">Reference proteome</keyword>
<keyword evidence="1" id="KW-0175">Coiled coil</keyword>
<organism evidence="3 4">
    <name type="scientific">Elysia crispata</name>
    <name type="common">lettuce slug</name>
    <dbReference type="NCBI Taxonomy" id="231223"/>
    <lineage>
        <taxon>Eukaryota</taxon>
        <taxon>Metazoa</taxon>
        <taxon>Spiralia</taxon>
        <taxon>Lophotrochozoa</taxon>
        <taxon>Mollusca</taxon>
        <taxon>Gastropoda</taxon>
        <taxon>Heterobranchia</taxon>
        <taxon>Euthyneura</taxon>
        <taxon>Panpulmonata</taxon>
        <taxon>Sacoglossa</taxon>
        <taxon>Placobranchoidea</taxon>
        <taxon>Plakobranchidae</taxon>
        <taxon>Elysia</taxon>
    </lineage>
</organism>
<dbReference type="SUPFAM" id="SSF47473">
    <property type="entry name" value="EF-hand"/>
    <property type="match status" value="1"/>
</dbReference>
<gene>
    <name evidence="3" type="ORF">RRG08_028136</name>
</gene>
<evidence type="ECO:0000313" key="4">
    <source>
        <dbReference type="Proteomes" id="UP001283361"/>
    </source>
</evidence>
<sequence>MDTVSPSDQDTAIEKAREKSLTVYRLSPPPDAGEFCGEREEETGDHDEDVGEEEQGEEYCYEGETSSDDGSDEKAPISGADGEDQPATLTEQEEAGDVTDSPQKPKRREVVKKTRAEKQVISPPETPNRLPSPPPFKRRVTPPPTPPTPPESPKLPEVPLPELDLDLPTVPDLPELVDREPEKRKQKLKFTVEPPPTMQVQDTPKKRRAAPKVRIIPKNLSRPRKSRPAEAPVTSEEMQHIQDPLDFLAKYCIINPDRIPFYEIIFESTVADQTPRYSKSPSKDPQQEQTPDDNPAEASPEGDGKKKSGSSKSRKSSKKSKSADPNPDLRPGLFAADRGMYIDKPAMTLEEQHLEKLIYTLDLLQEKMTSLGSQLADLDVQRTRFIATKARFLFPEVAAPDYFPKLKKKKKGKKSKKEATTDLPARKLRPEEITDDVICARLDDKMLNEVCRDPELKKTEVAMDILKQKISEVQRRVEELASEKLLADAFCMNHYFWRQGLDPAPNISSNGIISDSSDSSNLSKGDQFRRQQSELYNRLRPQPNFEMNLDEVEDALQQINNHLLTEKEFFFLYNILNLPRREKINFRLFSIIAALSEKVTQLDPVIRKLINNFNYNALDIKMEKCKELFDLLENDYMPKGGAKASSLAVELTAGGLRPEHTKHVLSKFNRESRGVIDFLDFVTYVPLFVEIHKRIISDPLREELDL</sequence>
<evidence type="ECO:0000256" key="2">
    <source>
        <dbReference type="SAM" id="MobiDB-lite"/>
    </source>
</evidence>
<dbReference type="AlphaFoldDB" id="A0AAE0YZ52"/>
<protein>
    <submittedName>
        <fullName evidence="3">Uncharacterized protein</fullName>
    </submittedName>
</protein>
<dbReference type="InterPro" id="IPR011992">
    <property type="entry name" value="EF-hand-dom_pair"/>
</dbReference>
<dbReference type="EMBL" id="JAWDGP010005161">
    <property type="protein sequence ID" value="KAK3759176.1"/>
    <property type="molecule type" value="Genomic_DNA"/>
</dbReference>
<name>A0AAE0YZ52_9GAST</name>
<accession>A0AAE0YZ52</accession>
<feature type="region of interest" description="Disordered" evidence="2">
    <location>
        <begin position="272"/>
        <end position="332"/>
    </location>
</feature>
<dbReference type="PANTHER" id="PTHR35538:SF3">
    <property type="entry name" value="C-TYPE LECTIN DOMAIN-CONTAINING PROTEIN"/>
    <property type="match status" value="1"/>
</dbReference>
<feature type="compositionally biased region" description="Pro residues" evidence="2">
    <location>
        <begin position="124"/>
        <end position="159"/>
    </location>
</feature>